<keyword evidence="1" id="KW-0479">Metal-binding</keyword>
<dbReference type="EMBL" id="RAWI01000032">
    <property type="protein sequence ID" value="RKI13999.1"/>
    <property type="molecule type" value="Genomic_DNA"/>
</dbReference>
<feature type="binding site" evidence="1">
    <location>
        <position position="187"/>
    </location>
    <ligand>
        <name>Zn(2+)</name>
        <dbReference type="ChEBI" id="CHEBI:29105"/>
        <note>catalytic</note>
    </ligand>
</feature>
<dbReference type="CDD" id="cd04280">
    <property type="entry name" value="ZnMc_astacin_like"/>
    <property type="match status" value="1"/>
</dbReference>
<organism evidence="4 5">
    <name type="scientific">Corallococcus praedator</name>
    <dbReference type="NCBI Taxonomy" id="2316724"/>
    <lineage>
        <taxon>Bacteria</taxon>
        <taxon>Pseudomonadati</taxon>
        <taxon>Myxococcota</taxon>
        <taxon>Myxococcia</taxon>
        <taxon>Myxococcales</taxon>
        <taxon>Cystobacterineae</taxon>
        <taxon>Myxococcaceae</taxon>
        <taxon>Corallococcus</taxon>
    </lineage>
</organism>
<name>A0ABX9QQN6_9BACT</name>
<dbReference type="PRINTS" id="PR00480">
    <property type="entry name" value="ASTACIN"/>
</dbReference>
<evidence type="ECO:0000256" key="2">
    <source>
        <dbReference type="SAM" id="SignalP"/>
    </source>
</evidence>
<dbReference type="PROSITE" id="PS51864">
    <property type="entry name" value="ASTACIN"/>
    <property type="match status" value="1"/>
</dbReference>
<gene>
    <name evidence="4" type="ORF">D7Y13_06655</name>
</gene>
<evidence type="ECO:0000313" key="5">
    <source>
        <dbReference type="Proteomes" id="UP000278907"/>
    </source>
</evidence>
<reference evidence="4 5" key="1">
    <citation type="submission" date="2018-09" db="EMBL/GenBank/DDBJ databases">
        <authorList>
            <person name="Livingstone P.G."/>
            <person name="Whitworth D.E."/>
        </authorList>
    </citation>
    <scope>NUCLEOTIDE SEQUENCE [LARGE SCALE GENOMIC DNA]</scope>
    <source>
        <strain evidence="4 5">CA031B</strain>
    </source>
</reference>
<dbReference type="PROSITE" id="PS51257">
    <property type="entry name" value="PROKAR_LIPOPROTEIN"/>
    <property type="match status" value="1"/>
</dbReference>
<feature type="chain" id="PRO_5046170496" evidence="2">
    <location>
        <begin position="19"/>
        <end position="405"/>
    </location>
</feature>
<keyword evidence="2" id="KW-0732">Signal</keyword>
<keyword evidence="1" id="KW-0645">Protease</keyword>
<evidence type="ECO:0000313" key="4">
    <source>
        <dbReference type="EMBL" id="RKI13999.1"/>
    </source>
</evidence>
<dbReference type="InterPro" id="IPR034035">
    <property type="entry name" value="Astacin-like_dom"/>
</dbReference>
<feature type="signal peptide" evidence="2">
    <location>
        <begin position="1"/>
        <end position="18"/>
    </location>
</feature>
<dbReference type="SUPFAM" id="SSF55486">
    <property type="entry name" value="Metalloproteases ('zincins'), catalytic domain"/>
    <property type="match status" value="1"/>
</dbReference>
<feature type="binding site" evidence="1">
    <location>
        <position position="197"/>
    </location>
    <ligand>
        <name>Zn(2+)</name>
        <dbReference type="ChEBI" id="CHEBI:29105"/>
        <note>catalytic</note>
    </ligand>
</feature>
<comment type="caution">
    <text evidence="4">The sequence shown here is derived from an EMBL/GenBank/DDBJ whole genome shotgun (WGS) entry which is preliminary data.</text>
</comment>
<proteinExistence type="predicted"/>
<dbReference type="SMART" id="SM00235">
    <property type="entry name" value="ZnMc"/>
    <property type="match status" value="1"/>
</dbReference>
<evidence type="ECO:0000256" key="1">
    <source>
        <dbReference type="PROSITE-ProRule" id="PRU01211"/>
    </source>
</evidence>
<feature type="active site" evidence="1">
    <location>
        <position position="188"/>
    </location>
</feature>
<dbReference type="Proteomes" id="UP000278907">
    <property type="component" value="Unassembled WGS sequence"/>
</dbReference>
<dbReference type="Gene3D" id="3.40.390.10">
    <property type="entry name" value="Collagenase (Catalytic Domain)"/>
    <property type="match status" value="1"/>
</dbReference>
<sequence length="405" mass="44856">MKRTFRAASLVLFPLVIACQPEQESSSAQEPCATCKLEVAMPEVVGVPFTVQSPDGPITLERKNGTAVFQGDIVLTEAQVEALRGGKGPAQASSVSASGAGLATLNTMWPSETVYYVVNNTLPSQARVMNAISHWQTFTNLRFVQRTNQNNYVEFVRGTGCSSRLGMTGGRQVITLEDACDSGNIIHEIGHAIGLLHEQTRLDRDSFVRIHWNNIQSGQSHNFERYDQAGHNGFDRGPFDFNSIMMYHPHSFSSNGQPTITRLDGSLFSTQHTALSPGDLNIINWMYGGLYASVQAVETERRQDPWSVYVATDHYVTFWADRGRTVPATLGSVLQLNYFSGRYEVISHWTMLTNLSTTLQPGIHSYYLGNQVTEECLYGANGNPEHVCYSTWLGLREGFNYAGGY</sequence>
<dbReference type="PANTHER" id="PTHR10127">
    <property type="entry name" value="DISCOIDIN, CUB, EGF, LAMININ , AND ZINC METALLOPROTEASE DOMAIN CONTAINING"/>
    <property type="match status" value="1"/>
</dbReference>
<feature type="domain" description="Peptidase M12A" evidence="3">
    <location>
        <begin position="100"/>
        <end position="293"/>
    </location>
</feature>
<keyword evidence="1" id="KW-0862">Zinc</keyword>
<evidence type="ECO:0000259" key="3">
    <source>
        <dbReference type="PROSITE" id="PS51864"/>
    </source>
</evidence>
<feature type="binding site" evidence="1">
    <location>
        <position position="191"/>
    </location>
    <ligand>
        <name>Zn(2+)</name>
        <dbReference type="ChEBI" id="CHEBI:29105"/>
        <note>catalytic</note>
    </ligand>
</feature>
<keyword evidence="1" id="KW-0378">Hydrolase</keyword>
<dbReference type="Pfam" id="PF01400">
    <property type="entry name" value="Astacin"/>
    <property type="match status" value="1"/>
</dbReference>
<accession>A0ABX9QQN6</accession>
<dbReference type="InterPro" id="IPR001506">
    <property type="entry name" value="Peptidase_M12A"/>
</dbReference>
<comment type="cofactor">
    <cofactor evidence="1">
        <name>Zn(2+)</name>
        <dbReference type="ChEBI" id="CHEBI:29105"/>
    </cofactor>
    <text evidence="1">Binds 1 zinc ion per subunit.</text>
</comment>
<keyword evidence="5" id="KW-1185">Reference proteome</keyword>
<dbReference type="PANTHER" id="PTHR10127:SF850">
    <property type="entry name" value="METALLOENDOPEPTIDASE"/>
    <property type="match status" value="1"/>
</dbReference>
<comment type="caution">
    <text evidence="1">Lacks conserved residue(s) required for the propagation of feature annotation.</text>
</comment>
<protein>
    <submittedName>
        <fullName evidence="4">Peptidase M12</fullName>
    </submittedName>
</protein>
<dbReference type="InterPro" id="IPR006026">
    <property type="entry name" value="Peptidase_Metallo"/>
</dbReference>
<keyword evidence="1" id="KW-0482">Metalloprotease</keyword>
<dbReference type="InterPro" id="IPR024079">
    <property type="entry name" value="MetalloPept_cat_dom_sf"/>
</dbReference>